<sequence>MKEITSSEHFTSGAESFFTDMAALLSDRDGVQLSSVSSPQSVACYQAKGVASNLQLRLVLIPLSNGCLLGRLSWLDWRGIDHVCCYVNEAFDCLVMASAGIWKKQIESAETLCLKGFEALVK</sequence>
<comment type="caution">
    <text evidence="1">The sequence shown here is derived from an EMBL/GenBank/DDBJ whole genome shotgun (WGS) entry which is preliminary data.</text>
</comment>
<keyword evidence="2" id="KW-1185">Reference proteome</keyword>
<organism evidence="1 2">
    <name type="scientific">Marinomonas rhizomae</name>
    <dbReference type="NCBI Taxonomy" id="491948"/>
    <lineage>
        <taxon>Bacteria</taxon>
        <taxon>Pseudomonadati</taxon>
        <taxon>Pseudomonadota</taxon>
        <taxon>Gammaproteobacteria</taxon>
        <taxon>Oceanospirillales</taxon>
        <taxon>Oceanospirillaceae</taxon>
        <taxon>Marinomonas</taxon>
    </lineage>
</organism>
<reference evidence="1 2" key="1">
    <citation type="submission" date="2018-06" db="EMBL/GenBank/DDBJ databases">
        <title>Genomic Encyclopedia of Type Strains, Phase III (KMG-III): the genomes of soil and plant-associated and newly described type strains.</title>
        <authorList>
            <person name="Whitman W."/>
        </authorList>
    </citation>
    <scope>NUCLEOTIDE SEQUENCE [LARGE SCALE GENOMIC DNA]</scope>
    <source>
        <strain evidence="1 2">CECT 7377</strain>
    </source>
</reference>
<dbReference type="EMBL" id="QNSE01000008">
    <property type="protein sequence ID" value="RBP82498.1"/>
    <property type="molecule type" value="Genomic_DNA"/>
</dbReference>
<dbReference type="AlphaFoldDB" id="A0A366J9E8"/>
<evidence type="ECO:0000313" key="2">
    <source>
        <dbReference type="Proteomes" id="UP000252792"/>
    </source>
</evidence>
<dbReference type="OrthoDB" id="6105458at2"/>
<gene>
    <name evidence="1" type="ORF">DFP80_108144</name>
</gene>
<evidence type="ECO:0000313" key="1">
    <source>
        <dbReference type="EMBL" id="RBP82498.1"/>
    </source>
</evidence>
<name>A0A366J9E8_9GAMM</name>
<dbReference type="RefSeq" id="WP_113916991.1">
    <property type="nucleotide sequence ID" value="NZ_QNSE01000008.1"/>
</dbReference>
<protein>
    <submittedName>
        <fullName evidence="1">Uncharacterized protein</fullName>
    </submittedName>
</protein>
<accession>A0A366J9E8</accession>
<proteinExistence type="predicted"/>
<dbReference type="Proteomes" id="UP000252792">
    <property type="component" value="Unassembled WGS sequence"/>
</dbReference>